<proteinExistence type="predicted"/>
<keyword evidence="2" id="KW-0378">Hydrolase</keyword>
<dbReference type="GO" id="GO:0004622">
    <property type="term" value="F:phosphatidylcholine lysophospholipase activity"/>
    <property type="evidence" value="ECO:0007669"/>
    <property type="project" value="UniProtKB-EC"/>
</dbReference>
<dbReference type="AlphaFoldDB" id="A0A3B0VEX6"/>
<dbReference type="SUPFAM" id="SSF53474">
    <property type="entry name" value="alpha/beta-Hydrolases"/>
    <property type="match status" value="1"/>
</dbReference>
<dbReference type="InterPro" id="IPR029058">
    <property type="entry name" value="AB_hydrolase_fold"/>
</dbReference>
<sequence>MSGPGFHQAGHGPRSWGKSLCLAIILLLLGPALSVAVPESQLPAALDSTILPFFTTQFKFGTMRGADGVAIHYAKREIAGEQAALVIVDGRTEYTSKYAELFYDLKDMPWSFYIYDQRGQGLSGRMLKDPQKGYVYNFGNYVADLKKFIRTIVKSKRHKRLFILAHSMGGTIAVLYGIENPGVLDGMILCSPMLRINTAPYPLEIARLLTEGITALGGGDLYVFGGRPYNPAKKFAGNDLTHSRARFACNKKILRQFPGNELGSPTFQWLDESFKGMKEAREGAKSLKIPLLILEGDDDTVVGRPAEDDFCKQAPDCTLVHFPGGRHELLMEKDSIRNAVLKRIKKFIAAHLRR</sequence>
<feature type="domain" description="Serine aminopeptidase S33" evidence="1">
    <location>
        <begin position="82"/>
        <end position="334"/>
    </location>
</feature>
<evidence type="ECO:0000259" key="1">
    <source>
        <dbReference type="Pfam" id="PF12146"/>
    </source>
</evidence>
<dbReference type="PANTHER" id="PTHR11614">
    <property type="entry name" value="PHOSPHOLIPASE-RELATED"/>
    <property type="match status" value="1"/>
</dbReference>
<accession>A0A3B0VEX6</accession>
<dbReference type="Gene3D" id="3.40.50.1820">
    <property type="entry name" value="alpha/beta hydrolase"/>
    <property type="match status" value="1"/>
</dbReference>
<organism evidence="2">
    <name type="scientific">hydrothermal vent metagenome</name>
    <dbReference type="NCBI Taxonomy" id="652676"/>
    <lineage>
        <taxon>unclassified sequences</taxon>
        <taxon>metagenomes</taxon>
        <taxon>ecological metagenomes</taxon>
    </lineage>
</organism>
<dbReference type="InterPro" id="IPR051044">
    <property type="entry name" value="MAG_DAG_Lipase"/>
</dbReference>
<dbReference type="EMBL" id="UOEY01000030">
    <property type="protein sequence ID" value="VAW36847.1"/>
    <property type="molecule type" value="Genomic_DNA"/>
</dbReference>
<dbReference type="InterPro" id="IPR022742">
    <property type="entry name" value="Hydrolase_4"/>
</dbReference>
<protein>
    <submittedName>
        <fullName evidence="2">Lysophospholipase L2</fullName>
        <ecNumber evidence="2">3.1.1.5</ecNumber>
    </submittedName>
</protein>
<dbReference type="EC" id="3.1.1.5" evidence="2"/>
<dbReference type="Pfam" id="PF12146">
    <property type="entry name" value="Hydrolase_4"/>
    <property type="match status" value="1"/>
</dbReference>
<name>A0A3B0VEX6_9ZZZZ</name>
<reference evidence="2" key="1">
    <citation type="submission" date="2018-06" db="EMBL/GenBank/DDBJ databases">
        <authorList>
            <person name="Zhirakovskaya E."/>
        </authorList>
    </citation>
    <scope>NUCLEOTIDE SEQUENCE</scope>
</reference>
<gene>
    <name evidence="2" type="ORF">MNBD_DELTA04-1694</name>
</gene>
<evidence type="ECO:0000313" key="2">
    <source>
        <dbReference type="EMBL" id="VAW36847.1"/>
    </source>
</evidence>